<comment type="subcellular location">
    <subcellularLocation>
        <location evidence="1">Endomembrane system</location>
        <topology evidence="1">Multi-pass membrane protein</topology>
    </subcellularLocation>
</comment>
<accession>A0ABQ1QJ65</accession>
<organism evidence="8 9">
    <name type="scientific">Pontibacillus salipaludis</name>
    <dbReference type="NCBI Taxonomy" id="1697394"/>
    <lineage>
        <taxon>Bacteria</taxon>
        <taxon>Bacillati</taxon>
        <taxon>Bacillota</taxon>
        <taxon>Bacilli</taxon>
        <taxon>Bacillales</taxon>
        <taxon>Bacillaceae</taxon>
        <taxon>Pontibacillus</taxon>
    </lineage>
</organism>
<feature type="transmembrane region" description="Helical" evidence="6">
    <location>
        <begin position="124"/>
        <end position="142"/>
    </location>
</feature>
<feature type="transmembrane region" description="Helical" evidence="6">
    <location>
        <begin position="244"/>
        <end position="263"/>
    </location>
</feature>
<reference evidence="9" key="1">
    <citation type="journal article" date="2019" name="Int. J. Syst. Evol. Microbiol.">
        <title>The Global Catalogue of Microorganisms (GCM) 10K type strain sequencing project: providing services to taxonomists for standard genome sequencing and annotation.</title>
        <authorList>
            <consortium name="The Broad Institute Genomics Platform"/>
            <consortium name="The Broad Institute Genome Sequencing Center for Infectious Disease"/>
            <person name="Wu L."/>
            <person name="Ma J."/>
        </authorList>
    </citation>
    <scope>NUCLEOTIDE SEQUENCE [LARGE SCALE GENOMIC DNA]</scope>
    <source>
        <strain evidence="9">CGMCC 1.15353</strain>
    </source>
</reference>
<feature type="transmembrane region" description="Helical" evidence="6">
    <location>
        <begin position="182"/>
        <end position="201"/>
    </location>
</feature>
<dbReference type="EMBL" id="BMIN01000024">
    <property type="protein sequence ID" value="GGD27265.1"/>
    <property type="molecule type" value="Genomic_DNA"/>
</dbReference>
<evidence type="ECO:0000313" key="9">
    <source>
        <dbReference type="Proteomes" id="UP000642571"/>
    </source>
</evidence>
<comment type="caution">
    <text evidence="8">The sequence shown here is derived from an EMBL/GenBank/DDBJ whole genome shotgun (WGS) entry which is preliminary data.</text>
</comment>
<feature type="domain" description="EamA" evidence="7">
    <location>
        <begin position="9"/>
        <end position="140"/>
    </location>
</feature>
<feature type="domain" description="EamA" evidence="7">
    <location>
        <begin position="152"/>
        <end position="286"/>
    </location>
</feature>
<evidence type="ECO:0000313" key="8">
    <source>
        <dbReference type="EMBL" id="GGD27265.1"/>
    </source>
</evidence>
<dbReference type="SUPFAM" id="SSF103481">
    <property type="entry name" value="Multidrug resistance efflux transporter EmrE"/>
    <property type="match status" value="2"/>
</dbReference>
<keyword evidence="4 6" id="KW-1133">Transmembrane helix</keyword>
<keyword evidence="9" id="KW-1185">Reference proteome</keyword>
<evidence type="ECO:0000256" key="4">
    <source>
        <dbReference type="ARBA" id="ARBA00022989"/>
    </source>
</evidence>
<gene>
    <name evidence="8" type="ORF">GCM10011389_38500</name>
</gene>
<proteinExistence type="inferred from homology"/>
<dbReference type="Pfam" id="PF00892">
    <property type="entry name" value="EamA"/>
    <property type="match status" value="2"/>
</dbReference>
<evidence type="ECO:0000259" key="7">
    <source>
        <dbReference type="Pfam" id="PF00892"/>
    </source>
</evidence>
<dbReference type="InterPro" id="IPR037185">
    <property type="entry name" value="EmrE-like"/>
</dbReference>
<dbReference type="InterPro" id="IPR000620">
    <property type="entry name" value="EamA_dom"/>
</dbReference>
<feature type="transmembrane region" description="Helical" evidence="6">
    <location>
        <begin position="99"/>
        <end position="117"/>
    </location>
</feature>
<feature type="transmembrane region" description="Helical" evidence="6">
    <location>
        <begin position="69"/>
        <end position="87"/>
    </location>
</feature>
<comment type="similarity">
    <text evidence="2">Belongs to the EamA transporter family.</text>
</comment>
<keyword evidence="5 6" id="KW-0472">Membrane</keyword>
<evidence type="ECO:0000256" key="3">
    <source>
        <dbReference type="ARBA" id="ARBA00022692"/>
    </source>
</evidence>
<evidence type="ECO:0000256" key="2">
    <source>
        <dbReference type="ARBA" id="ARBA00007362"/>
    </source>
</evidence>
<dbReference type="InterPro" id="IPR050638">
    <property type="entry name" value="AA-Vitamin_Transporters"/>
</dbReference>
<dbReference type="Proteomes" id="UP000642571">
    <property type="component" value="Unassembled WGS sequence"/>
</dbReference>
<feature type="transmembrane region" description="Helical" evidence="6">
    <location>
        <begin position="213"/>
        <end position="232"/>
    </location>
</feature>
<evidence type="ECO:0000256" key="6">
    <source>
        <dbReference type="SAM" id="Phobius"/>
    </source>
</evidence>
<feature type="transmembrane region" description="Helical" evidence="6">
    <location>
        <begin position="269"/>
        <end position="287"/>
    </location>
</feature>
<dbReference type="PANTHER" id="PTHR32322">
    <property type="entry name" value="INNER MEMBRANE TRANSPORTER"/>
    <property type="match status" value="1"/>
</dbReference>
<sequence length="302" mass="33531">MNKPPFNPYIAIVIGVLSVSTAAVFVKLAATAPASIIAQYRLLFAVLLMAPFVLTKHRKEFKSITKRDWILSIAAGVFLAFHFILWFESLNYTSVASSVVLVTLQPIFAFIGTFLFFKERFTAGAILSMLIAITGSVVISWGDFQISGLALLGDILALLGAMMVTGYFLLGQTVRKRLSLMTYTFVVYGISTITLFIYNIILQNPFFGYPSQYWMIFLALAIIPTFLGHTLFNWSLKWLSTSTISMSIVFEPVGASLLAYVILGETISWTQWLGGMIVIVGLSLFIYSTSKKSKQISIKEDI</sequence>
<evidence type="ECO:0000256" key="5">
    <source>
        <dbReference type="ARBA" id="ARBA00023136"/>
    </source>
</evidence>
<evidence type="ECO:0000256" key="1">
    <source>
        <dbReference type="ARBA" id="ARBA00004127"/>
    </source>
</evidence>
<dbReference type="RefSeq" id="WP_188655963.1">
    <property type="nucleotide sequence ID" value="NZ_BMIN01000024.1"/>
</dbReference>
<feature type="transmembrane region" description="Helical" evidence="6">
    <location>
        <begin position="148"/>
        <end position="170"/>
    </location>
</feature>
<feature type="transmembrane region" description="Helical" evidence="6">
    <location>
        <begin position="36"/>
        <end position="57"/>
    </location>
</feature>
<protein>
    <submittedName>
        <fullName evidence="8">Membrane protein</fullName>
    </submittedName>
</protein>
<name>A0ABQ1QJ65_9BACI</name>
<keyword evidence="3 6" id="KW-0812">Transmembrane</keyword>
<feature type="transmembrane region" description="Helical" evidence="6">
    <location>
        <begin position="9"/>
        <end position="30"/>
    </location>
</feature>
<dbReference type="PANTHER" id="PTHR32322:SF2">
    <property type="entry name" value="EAMA DOMAIN-CONTAINING PROTEIN"/>
    <property type="match status" value="1"/>
</dbReference>